<evidence type="ECO:0000256" key="1">
    <source>
        <dbReference type="SAM" id="Phobius"/>
    </source>
</evidence>
<protein>
    <submittedName>
        <fullName evidence="2">Uncharacterized protein</fullName>
    </submittedName>
</protein>
<dbReference type="RefSeq" id="WP_067988962.1">
    <property type="nucleotide sequence ID" value="NZ_VMSD01000019.1"/>
</dbReference>
<sequence length="373" mass="42156">MNDVFNRLLRTKKILAGLVFAFVGIAFMTAGSAIPAVRELGWLNVLPWSEVGGILFGAGLFSLWLDSYFERERGEADEARLRRLLIEQAPAMKEAVIKGFAFENEDLRRVATPELLDNIIGSSLAMRLGDDEFARELYADIRDQAVRSVERWDDATISIRLSMLRRNPEGVPHPSLPDGGLGITVTQEYTTVPASNVRRFVSVSDIEDYRALSHDPATTFVWYYNPTSGIDASAKDAFELVQFTVDGEERPIRRSSRKDSQTYSVNLGVDGDPKRPRTIAFTYRLQQAPQSRWMQFYVDQPTRGVDIELDYSDTDIAHVNMIDFIASSQKSIRSKTPDSVPDRKIGLRFDGWVMPHGGVAFVWVPERDIRQIE</sequence>
<name>A0ABQ6YE73_9NOCA</name>
<organism evidence="2 3">
    <name type="scientific">Nocardia caishijiensis</name>
    <dbReference type="NCBI Taxonomy" id="184756"/>
    <lineage>
        <taxon>Bacteria</taxon>
        <taxon>Bacillati</taxon>
        <taxon>Actinomycetota</taxon>
        <taxon>Actinomycetes</taxon>
        <taxon>Mycobacteriales</taxon>
        <taxon>Nocardiaceae</taxon>
        <taxon>Nocardia</taxon>
    </lineage>
</organism>
<keyword evidence="3" id="KW-1185">Reference proteome</keyword>
<keyword evidence="1" id="KW-0812">Transmembrane</keyword>
<keyword evidence="1" id="KW-0472">Membrane</keyword>
<feature type="transmembrane region" description="Helical" evidence="1">
    <location>
        <begin position="14"/>
        <end position="34"/>
    </location>
</feature>
<accession>A0ABQ6YE73</accession>
<dbReference type="Proteomes" id="UP000798951">
    <property type="component" value="Unassembled WGS sequence"/>
</dbReference>
<evidence type="ECO:0000313" key="3">
    <source>
        <dbReference type="Proteomes" id="UP000798951"/>
    </source>
</evidence>
<reference evidence="2 3" key="1">
    <citation type="submission" date="2019-07" db="EMBL/GenBank/DDBJ databases">
        <title>Genomic Encyclopedia of Type Strains, Phase IV (KMG-IV): sequencing the most valuable type-strain genomes for metagenomic binning, comparative biology and taxonomic classification.</title>
        <authorList>
            <person name="Goeker M."/>
        </authorList>
    </citation>
    <scope>NUCLEOTIDE SEQUENCE [LARGE SCALE GENOMIC DNA]</scope>
    <source>
        <strain evidence="2 3">DSM 44831</strain>
    </source>
</reference>
<proteinExistence type="predicted"/>
<keyword evidence="1" id="KW-1133">Transmembrane helix</keyword>
<gene>
    <name evidence="2" type="ORF">FNL39_11911</name>
</gene>
<feature type="transmembrane region" description="Helical" evidence="1">
    <location>
        <begin position="46"/>
        <end position="65"/>
    </location>
</feature>
<evidence type="ECO:0000313" key="2">
    <source>
        <dbReference type="EMBL" id="KAF0835709.1"/>
    </source>
</evidence>
<comment type="caution">
    <text evidence="2">The sequence shown here is derived from an EMBL/GenBank/DDBJ whole genome shotgun (WGS) entry which is preliminary data.</text>
</comment>
<dbReference type="EMBL" id="VMSD01000019">
    <property type="protein sequence ID" value="KAF0835709.1"/>
    <property type="molecule type" value="Genomic_DNA"/>
</dbReference>